<sequence>MNEYFTLCNTRRAHVNEFFTLAQQILQAAKEMLAETEAQPRIATYESAVTAFDEALKQSTKNSYTASVELADEAVDETWSALWGMTKIMVKHPNLDRRAAAALVYDIMYKYGNVTKLSYKEEYGRLHNLTQDLDNLGEEKLKLAYVDEWFAELKKRIATYETAEEGRLGEEDARLVGAVKAAREATENALRQFLRQVEALILLNGESDYQAFVARANTLFSEMRTVLKSRQTRAANKTEEDGKADPSLPPRDPDPEIAPGLNDDEEEDGGTPGDI</sequence>
<comment type="caution">
    <text evidence="2">The sequence shown here is derived from an EMBL/GenBank/DDBJ whole genome shotgun (WGS) entry which is preliminary data.</text>
</comment>
<dbReference type="AlphaFoldDB" id="A0A9D1X907"/>
<evidence type="ECO:0000256" key="1">
    <source>
        <dbReference type="SAM" id="MobiDB-lite"/>
    </source>
</evidence>
<dbReference type="Proteomes" id="UP000886740">
    <property type="component" value="Unassembled WGS sequence"/>
</dbReference>
<accession>A0A9D1X907</accession>
<dbReference type="InterPro" id="IPR046228">
    <property type="entry name" value="DUF6261"/>
</dbReference>
<name>A0A9D1X907_9BACT</name>
<reference evidence="2" key="1">
    <citation type="journal article" date="2021" name="PeerJ">
        <title>Extensive microbial diversity within the chicken gut microbiome revealed by metagenomics and culture.</title>
        <authorList>
            <person name="Gilroy R."/>
            <person name="Ravi A."/>
            <person name="Getino M."/>
            <person name="Pursley I."/>
            <person name="Horton D.L."/>
            <person name="Alikhan N.F."/>
            <person name="Baker D."/>
            <person name="Gharbi K."/>
            <person name="Hall N."/>
            <person name="Watson M."/>
            <person name="Adriaenssens E.M."/>
            <person name="Foster-Nyarko E."/>
            <person name="Jarju S."/>
            <person name="Secka A."/>
            <person name="Antonio M."/>
            <person name="Oren A."/>
            <person name="Chaudhuri R.R."/>
            <person name="La Ragione R."/>
            <person name="Hildebrand F."/>
            <person name="Pallen M.J."/>
        </authorList>
    </citation>
    <scope>NUCLEOTIDE SEQUENCE</scope>
    <source>
        <strain evidence="2">ChiGjej6B6-14162</strain>
    </source>
</reference>
<organism evidence="2 3">
    <name type="scientific">Candidatus Parabacteroides intestinipullorum</name>
    <dbReference type="NCBI Taxonomy" id="2838723"/>
    <lineage>
        <taxon>Bacteria</taxon>
        <taxon>Pseudomonadati</taxon>
        <taxon>Bacteroidota</taxon>
        <taxon>Bacteroidia</taxon>
        <taxon>Bacteroidales</taxon>
        <taxon>Tannerellaceae</taxon>
        <taxon>Parabacteroides</taxon>
    </lineage>
</organism>
<reference evidence="2" key="2">
    <citation type="submission" date="2021-04" db="EMBL/GenBank/DDBJ databases">
        <authorList>
            <person name="Gilroy R."/>
        </authorList>
    </citation>
    <scope>NUCLEOTIDE SEQUENCE</scope>
    <source>
        <strain evidence="2">ChiGjej6B6-14162</strain>
    </source>
</reference>
<proteinExistence type="predicted"/>
<evidence type="ECO:0000313" key="3">
    <source>
        <dbReference type="Proteomes" id="UP000886740"/>
    </source>
</evidence>
<dbReference type="Pfam" id="PF19775">
    <property type="entry name" value="DUF6261"/>
    <property type="match status" value="1"/>
</dbReference>
<evidence type="ECO:0008006" key="4">
    <source>
        <dbReference type="Google" id="ProtNLM"/>
    </source>
</evidence>
<protein>
    <recommendedName>
        <fullName evidence="4">Hemagglutinin protein HagB</fullName>
    </recommendedName>
</protein>
<dbReference type="EMBL" id="DXEL01000048">
    <property type="protein sequence ID" value="HIX74805.1"/>
    <property type="molecule type" value="Genomic_DNA"/>
</dbReference>
<evidence type="ECO:0000313" key="2">
    <source>
        <dbReference type="EMBL" id="HIX74805.1"/>
    </source>
</evidence>
<gene>
    <name evidence="2" type="ORF">H9977_07215</name>
</gene>
<feature type="region of interest" description="Disordered" evidence="1">
    <location>
        <begin position="230"/>
        <end position="275"/>
    </location>
</feature>